<dbReference type="InterPro" id="IPR050155">
    <property type="entry name" value="HAD-like_hydrolase_sf"/>
</dbReference>
<dbReference type="KEGG" id="slom:PXH66_03410"/>
<evidence type="ECO:0000313" key="6">
    <source>
        <dbReference type="Proteomes" id="UP001218638"/>
    </source>
</evidence>
<dbReference type="AlphaFoldDB" id="A0AAF0I3G3"/>
<sequence>MKLLLWDIDGTLLASGGAGLRALEQATESVFNLPVPADLSTIDWAGRTDRWIAAKIFEKYDIEHTPDNVTRLLETYIGNLPAELSRTTAVLPGILALLTEVQQRNDIAQGLLTGNLERGAKTKLGHFDLWNYFPFGAFADDSAIRNELGPHALRRAAAHHDRTFAPTDVWIIGDTPHDIACGQIIGARTLAVATGHHTRDQLAAHAPDAGLDDLSNSAEFWAVIDGD</sequence>
<accession>A0AAF0I3G3</accession>
<dbReference type="EC" id="3.1.3.18" evidence="4"/>
<dbReference type="Proteomes" id="UP001218638">
    <property type="component" value="Chromosome"/>
</dbReference>
<dbReference type="InterPro" id="IPR036412">
    <property type="entry name" value="HAD-like_sf"/>
</dbReference>
<name>A0AAF0I3G3_9BACT</name>
<dbReference type="Gene3D" id="3.40.50.1000">
    <property type="entry name" value="HAD superfamily/HAD-like"/>
    <property type="match status" value="1"/>
</dbReference>
<gene>
    <name evidence="5" type="ORF">PXH66_03410</name>
</gene>
<dbReference type="SUPFAM" id="SSF56784">
    <property type="entry name" value="HAD-like"/>
    <property type="match status" value="1"/>
</dbReference>
<keyword evidence="6" id="KW-1185">Reference proteome</keyword>
<dbReference type="Pfam" id="PF12710">
    <property type="entry name" value="HAD"/>
    <property type="match status" value="1"/>
</dbReference>
<dbReference type="InterPro" id="IPR023214">
    <property type="entry name" value="HAD_sf"/>
</dbReference>
<dbReference type="GO" id="GO:0005829">
    <property type="term" value="C:cytosol"/>
    <property type="evidence" value="ECO:0007669"/>
    <property type="project" value="TreeGrafter"/>
</dbReference>
<proteinExistence type="inferred from homology"/>
<keyword evidence="5" id="KW-0378">Hydrolase</keyword>
<dbReference type="GO" id="GO:0008967">
    <property type="term" value="F:phosphoglycolate phosphatase activity"/>
    <property type="evidence" value="ECO:0007669"/>
    <property type="project" value="UniProtKB-EC"/>
</dbReference>
<evidence type="ECO:0000256" key="3">
    <source>
        <dbReference type="ARBA" id="ARBA00006171"/>
    </source>
</evidence>
<evidence type="ECO:0000256" key="4">
    <source>
        <dbReference type="ARBA" id="ARBA00013078"/>
    </source>
</evidence>
<dbReference type="EMBL" id="CP119075">
    <property type="protein sequence ID" value="WED65895.1"/>
    <property type="molecule type" value="Genomic_DNA"/>
</dbReference>
<dbReference type="RefSeq" id="WP_330927756.1">
    <property type="nucleotide sequence ID" value="NZ_CP119075.1"/>
</dbReference>
<reference evidence="5" key="1">
    <citation type="submission" date="2023-03" db="EMBL/GenBank/DDBJ databases">
        <title>Lomoglobus Profundus gen. nov., sp. nov., a novel member of the phylum Verrucomicrobia, isolated from deep-marine sediment of South China Sea.</title>
        <authorList>
            <person name="Ahmad T."/>
            <person name="Ishaq S.E."/>
            <person name="Wang F."/>
        </authorList>
    </citation>
    <scope>NUCLEOTIDE SEQUENCE</scope>
    <source>
        <strain evidence="5">LMO-M01</strain>
    </source>
</reference>
<evidence type="ECO:0000256" key="1">
    <source>
        <dbReference type="ARBA" id="ARBA00000830"/>
    </source>
</evidence>
<dbReference type="PROSITE" id="PS01228">
    <property type="entry name" value="COF_1"/>
    <property type="match status" value="1"/>
</dbReference>
<comment type="similarity">
    <text evidence="3">Belongs to the HAD-like hydrolase superfamily. CbbY/CbbZ/Gph/YieH family.</text>
</comment>
<evidence type="ECO:0000313" key="5">
    <source>
        <dbReference type="EMBL" id="WED65895.1"/>
    </source>
</evidence>
<dbReference type="Gene3D" id="1.10.150.240">
    <property type="entry name" value="Putative phosphatase, domain 2"/>
    <property type="match status" value="1"/>
</dbReference>
<comment type="catalytic activity">
    <reaction evidence="1">
        <text>2-phosphoglycolate + H2O = glycolate + phosphate</text>
        <dbReference type="Rhea" id="RHEA:14369"/>
        <dbReference type="ChEBI" id="CHEBI:15377"/>
        <dbReference type="ChEBI" id="CHEBI:29805"/>
        <dbReference type="ChEBI" id="CHEBI:43474"/>
        <dbReference type="ChEBI" id="CHEBI:58033"/>
        <dbReference type="EC" id="3.1.3.18"/>
    </reaction>
</comment>
<protein>
    <recommendedName>
        <fullName evidence="4">phosphoglycolate phosphatase</fullName>
        <ecNumber evidence="4">3.1.3.18</ecNumber>
    </recommendedName>
</protein>
<dbReference type="InterPro" id="IPR023198">
    <property type="entry name" value="PGP-like_dom2"/>
</dbReference>
<dbReference type="PANTHER" id="PTHR43434">
    <property type="entry name" value="PHOSPHOGLYCOLATE PHOSPHATASE"/>
    <property type="match status" value="1"/>
</dbReference>
<dbReference type="GO" id="GO:0006281">
    <property type="term" value="P:DNA repair"/>
    <property type="evidence" value="ECO:0007669"/>
    <property type="project" value="TreeGrafter"/>
</dbReference>
<evidence type="ECO:0000256" key="2">
    <source>
        <dbReference type="ARBA" id="ARBA00004818"/>
    </source>
</evidence>
<organism evidence="5 6">
    <name type="scientific">Synoicihabitans lomoniglobus</name>
    <dbReference type="NCBI Taxonomy" id="2909285"/>
    <lineage>
        <taxon>Bacteria</taxon>
        <taxon>Pseudomonadati</taxon>
        <taxon>Verrucomicrobiota</taxon>
        <taxon>Opitutia</taxon>
        <taxon>Opitutales</taxon>
        <taxon>Opitutaceae</taxon>
        <taxon>Synoicihabitans</taxon>
    </lineage>
</organism>
<dbReference type="PANTHER" id="PTHR43434:SF1">
    <property type="entry name" value="PHOSPHOGLYCOLATE PHOSPHATASE"/>
    <property type="match status" value="1"/>
</dbReference>
<comment type="pathway">
    <text evidence="2">Organic acid metabolism; glycolate biosynthesis; glycolate from 2-phosphoglycolate: step 1/1.</text>
</comment>